<dbReference type="InterPro" id="IPR015421">
    <property type="entry name" value="PyrdxlP-dep_Trfase_major"/>
</dbReference>
<evidence type="ECO:0008006" key="6">
    <source>
        <dbReference type="Google" id="ProtNLM"/>
    </source>
</evidence>
<name>A0A329VEH1_9GAMM</name>
<dbReference type="GO" id="GO:0008483">
    <property type="term" value="F:transaminase activity"/>
    <property type="evidence" value="ECO:0007669"/>
    <property type="project" value="TreeGrafter"/>
</dbReference>
<organism evidence="4 5">
    <name type="scientific">Photorhabdus laumondii subsp. clarkei</name>
    <dbReference type="NCBI Taxonomy" id="2029685"/>
    <lineage>
        <taxon>Bacteria</taxon>
        <taxon>Pseudomonadati</taxon>
        <taxon>Pseudomonadota</taxon>
        <taxon>Gammaproteobacteria</taxon>
        <taxon>Enterobacterales</taxon>
        <taxon>Morganellaceae</taxon>
        <taxon>Photorhabdus</taxon>
    </lineage>
</organism>
<dbReference type="GO" id="GO:0000271">
    <property type="term" value="P:polysaccharide biosynthetic process"/>
    <property type="evidence" value="ECO:0007669"/>
    <property type="project" value="TreeGrafter"/>
</dbReference>
<dbReference type="RefSeq" id="WP_113026107.1">
    <property type="nucleotide sequence ID" value="NZ_CAWNWQ010000018.1"/>
</dbReference>
<evidence type="ECO:0000256" key="1">
    <source>
        <dbReference type="ARBA" id="ARBA00022898"/>
    </source>
</evidence>
<proteinExistence type="inferred from homology"/>
<evidence type="ECO:0000256" key="3">
    <source>
        <dbReference type="RuleBase" id="RU004508"/>
    </source>
</evidence>
<dbReference type="InterPro" id="IPR015424">
    <property type="entry name" value="PyrdxlP-dep_Trfase"/>
</dbReference>
<dbReference type="Proteomes" id="UP000250870">
    <property type="component" value="Unassembled WGS sequence"/>
</dbReference>
<dbReference type="PANTHER" id="PTHR30244">
    <property type="entry name" value="TRANSAMINASE"/>
    <property type="match status" value="1"/>
</dbReference>
<accession>A0A329VEH1</accession>
<dbReference type="AlphaFoldDB" id="A0A329VEH1"/>
<dbReference type="InterPro" id="IPR015422">
    <property type="entry name" value="PyrdxlP-dep_Trfase_small"/>
</dbReference>
<dbReference type="Gene3D" id="3.90.1150.10">
    <property type="entry name" value="Aspartate Aminotransferase, domain 1"/>
    <property type="match status" value="1"/>
</dbReference>
<dbReference type="GO" id="GO:0030170">
    <property type="term" value="F:pyridoxal phosphate binding"/>
    <property type="evidence" value="ECO:0007669"/>
    <property type="project" value="TreeGrafter"/>
</dbReference>
<comment type="similarity">
    <text evidence="2 3">Belongs to the DegT/DnrJ/EryC1 family.</text>
</comment>
<sequence length="369" mass="41707">MYDNGGIYQKLEDKFKSIFNVENALAVNSGTTALFSMYYGADIGIGDEVIVPSYTFFATCSPLYQLGAELKFADCTDNGNICPKAVESLITPKTKAVVVTHMWGIPCDMDELMAVCEKNNILLLEDSSHAHGATWNNKMIGSFTDGSAWSFQGKKILTSGEGGFFATKHREFYERAVLVGHFNKRAKKEVHTDNLKEFAITGTGLNLRMHPLGAAVVLPQMDKFHQMMEEKRETARILKHEIEKINGLKITRIPKKADPAWYAMPIMFDKSKFTVGLHEFVDALIKAGAVEADIPGSTCPIHNYSLFHSPERISKNYEKRGRVLPENFKNAIKFHNSMFKLDIWYGPERQYFIDNYLAIITSTTERFRK</sequence>
<protein>
    <recommendedName>
        <fullName evidence="6">Aminotransferase</fullName>
    </recommendedName>
</protein>
<dbReference type="EMBL" id="NSCI01000018">
    <property type="protein sequence ID" value="RAW90255.1"/>
    <property type="molecule type" value="Genomic_DNA"/>
</dbReference>
<dbReference type="InterPro" id="IPR000653">
    <property type="entry name" value="DegT/StrS_aminotransferase"/>
</dbReference>
<evidence type="ECO:0000313" key="4">
    <source>
        <dbReference type="EMBL" id="RAW90255.1"/>
    </source>
</evidence>
<dbReference type="Pfam" id="PF01041">
    <property type="entry name" value="DegT_DnrJ_EryC1"/>
    <property type="match status" value="1"/>
</dbReference>
<dbReference type="Gene3D" id="3.40.640.10">
    <property type="entry name" value="Type I PLP-dependent aspartate aminotransferase-like (Major domain)"/>
    <property type="match status" value="1"/>
</dbReference>
<dbReference type="PANTHER" id="PTHR30244:SF34">
    <property type="entry name" value="DTDP-4-AMINO-4,6-DIDEOXYGALACTOSE TRANSAMINASE"/>
    <property type="match status" value="1"/>
</dbReference>
<dbReference type="SUPFAM" id="SSF53383">
    <property type="entry name" value="PLP-dependent transferases"/>
    <property type="match status" value="1"/>
</dbReference>
<keyword evidence="1 3" id="KW-0663">Pyridoxal phosphate</keyword>
<reference evidence="4 5" key="1">
    <citation type="journal article" date="2018" name="Int. J. Syst. Evol. Microbiol.">
        <title>Whole-genome-based revisit of Photorhabdus phylogeny: proposal for the elevation of most Photorhabdus subspecies to the species level and description of one novel species Photorhabdus bodei sp. nov., and one novel subspecies Photorhabdus laumondii subsp. clarkei subsp. nov.</title>
        <authorList>
            <person name="Machado R.A.R."/>
            <person name="Wuthrich D."/>
            <person name="Kuhnert P."/>
            <person name="Arce C.C.M."/>
            <person name="Thonen L."/>
            <person name="Ruiz C."/>
            <person name="Zhang X."/>
            <person name="Robert C.A.M."/>
            <person name="Karimi J."/>
            <person name="Kamali S."/>
            <person name="Ma J."/>
            <person name="Bruggmann R."/>
            <person name="Erb M."/>
        </authorList>
    </citation>
    <scope>NUCLEOTIDE SEQUENCE [LARGE SCALE GENOMIC DNA]</scope>
    <source>
        <strain evidence="4 5">BOJ-47</strain>
    </source>
</reference>
<evidence type="ECO:0000256" key="2">
    <source>
        <dbReference type="ARBA" id="ARBA00037999"/>
    </source>
</evidence>
<gene>
    <name evidence="4" type="ORF">CKY01_13780</name>
</gene>
<evidence type="ECO:0000313" key="5">
    <source>
        <dbReference type="Proteomes" id="UP000250870"/>
    </source>
</evidence>
<comment type="caution">
    <text evidence="4">The sequence shown here is derived from an EMBL/GenBank/DDBJ whole genome shotgun (WGS) entry which is preliminary data.</text>
</comment>